<proteinExistence type="predicted"/>
<feature type="compositionally biased region" description="Basic and acidic residues" evidence="1">
    <location>
        <begin position="32"/>
        <end position="110"/>
    </location>
</feature>
<protein>
    <submittedName>
        <fullName evidence="2">Uncharacterized protein</fullName>
    </submittedName>
</protein>
<dbReference type="EMBL" id="JAVFHQ010000004">
    <property type="protein sequence ID" value="KAK4549585.1"/>
    <property type="molecule type" value="Genomic_DNA"/>
</dbReference>
<evidence type="ECO:0000313" key="2">
    <source>
        <dbReference type="EMBL" id="KAK4549585.1"/>
    </source>
</evidence>
<gene>
    <name evidence="2" type="ORF">LTR36_006582</name>
</gene>
<comment type="caution">
    <text evidence="2">The sequence shown here is derived from an EMBL/GenBank/DDBJ whole genome shotgun (WGS) entry which is preliminary data.</text>
</comment>
<dbReference type="Proteomes" id="UP001324427">
    <property type="component" value="Unassembled WGS sequence"/>
</dbReference>
<feature type="region of interest" description="Disordered" evidence="1">
    <location>
        <begin position="15"/>
        <end position="110"/>
    </location>
</feature>
<organism evidence="2 3">
    <name type="scientific">Oleoguttula mirabilis</name>
    <dbReference type="NCBI Taxonomy" id="1507867"/>
    <lineage>
        <taxon>Eukaryota</taxon>
        <taxon>Fungi</taxon>
        <taxon>Dikarya</taxon>
        <taxon>Ascomycota</taxon>
        <taxon>Pezizomycotina</taxon>
        <taxon>Dothideomycetes</taxon>
        <taxon>Dothideomycetidae</taxon>
        <taxon>Mycosphaerellales</taxon>
        <taxon>Teratosphaeriaceae</taxon>
        <taxon>Oleoguttula</taxon>
    </lineage>
</organism>
<dbReference type="AlphaFoldDB" id="A0AAV9JV33"/>
<sequence>MRSFLRPVQRQPLRLAFQRPASRPFSSAPQLRLKEDGSRDGNELDQIKKDQLKKQEKGEGHWHEDLASSSESHIKADKEQPADTDQHIEDLQKQTAEKHEKDHPEGKDEH</sequence>
<accession>A0AAV9JV33</accession>
<evidence type="ECO:0000256" key="1">
    <source>
        <dbReference type="SAM" id="MobiDB-lite"/>
    </source>
</evidence>
<reference evidence="2 3" key="1">
    <citation type="submission" date="2021-11" db="EMBL/GenBank/DDBJ databases">
        <title>Black yeast isolated from Biological Soil Crust.</title>
        <authorList>
            <person name="Kurbessoian T."/>
        </authorList>
    </citation>
    <scope>NUCLEOTIDE SEQUENCE [LARGE SCALE GENOMIC DNA]</scope>
    <source>
        <strain evidence="2 3">CCFEE 5522</strain>
    </source>
</reference>
<evidence type="ECO:0000313" key="3">
    <source>
        <dbReference type="Proteomes" id="UP001324427"/>
    </source>
</evidence>
<name>A0AAV9JV33_9PEZI</name>
<keyword evidence="3" id="KW-1185">Reference proteome</keyword>